<dbReference type="GO" id="GO:0036503">
    <property type="term" value="P:ERAD pathway"/>
    <property type="evidence" value="ECO:0007669"/>
    <property type="project" value="TreeGrafter"/>
</dbReference>
<gene>
    <name evidence="8" type="ORF">ALC53_07658</name>
</gene>
<evidence type="ECO:0000259" key="5">
    <source>
        <dbReference type="Pfam" id="PF13001"/>
    </source>
</evidence>
<feature type="domain" description="Proteasome adapter and scaffold protein ECM29 HEAT-repeat" evidence="7">
    <location>
        <begin position="1162"/>
        <end position="1323"/>
    </location>
</feature>
<accession>A0A195BBD5</accession>
<dbReference type="Pfam" id="PF13001">
    <property type="entry name" value="ECM29_N"/>
    <property type="match status" value="1"/>
</dbReference>
<dbReference type="InterPro" id="IPR055444">
    <property type="entry name" value="ARM_ECM29"/>
</dbReference>
<protein>
    <submittedName>
        <fullName evidence="8">Proteasome-associated protein ECM29 like protein</fullName>
    </submittedName>
</protein>
<name>A0A195BBD5_9HYME</name>
<evidence type="ECO:0000256" key="1">
    <source>
        <dbReference type="ARBA" id="ARBA00004496"/>
    </source>
</evidence>
<organism evidence="8 9">
    <name type="scientific">Atta colombica</name>
    <dbReference type="NCBI Taxonomy" id="520822"/>
    <lineage>
        <taxon>Eukaryota</taxon>
        <taxon>Metazoa</taxon>
        <taxon>Ecdysozoa</taxon>
        <taxon>Arthropoda</taxon>
        <taxon>Hexapoda</taxon>
        <taxon>Insecta</taxon>
        <taxon>Pterygota</taxon>
        <taxon>Neoptera</taxon>
        <taxon>Endopterygota</taxon>
        <taxon>Hymenoptera</taxon>
        <taxon>Apocrita</taxon>
        <taxon>Aculeata</taxon>
        <taxon>Formicoidea</taxon>
        <taxon>Formicidae</taxon>
        <taxon>Myrmicinae</taxon>
        <taxon>Atta</taxon>
    </lineage>
</organism>
<dbReference type="InterPro" id="IPR024372">
    <property type="entry name" value="Ecm29_N"/>
</dbReference>
<feature type="domain" description="Proteasome component Ecm29 N-terminal" evidence="5">
    <location>
        <begin position="11"/>
        <end position="430"/>
    </location>
</feature>
<dbReference type="Pfam" id="PF23702">
    <property type="entry name" value="ARM_ECM29"/>
    <property type="match status" value="1"/>
</dbReference>
<dbReference type="EMBL" id="KQ976528">
    <property type="protein sequence ID" value="KYM81866.1"/>
    <property type="molecule type" value="Genomic_DNA"/>
</dbReference>
<evidence type="ECO:0000256" key="2">
    <source>
        <dbReference type="ARBA" id="ARBA00022490"/>
    </source>
</evidence>
<dbReference type="InterPro" id="IPR016024">
    <property type="entry name" value="ARM-type_fold"/>
</dbReference>
<evidence type="ECO:0000313" key="8">
    <source>
        <dbReference type="EMBL" id="KYM81866.1"/>
    </source>
</evidence>
<dbReference type="GO" id="GO:0060090">
    <property type="term" value="F:molecular adaptor activity"/>
    <property type="evidence" value="ECO:0007669"/>
    <property type="project" value="InterPro"/>
</dbReference>
<dbReference type="STRING" id="520822.A0A195BBD5"/>
<dbReference type="GO" id="GO:0000502">
    <property type="term" value="C:proteasome complex"/>
    <property type="evidence" value="ECO:0007669"/>
    <property type="project" value="UniProtKB-KW"/>
</dbReference>
<dbReference type="GO" id="GO:0005737">
    <property type="term" value="C:cytoplasm"/>
    <property type="evidence" value="ECO:0007669"/>
    <property type="project" value="UniProtKB-SubCell"/>
</dbReference>
<dbReference type="Gene3D" id="1.25.10.10">
    <property type="entry name" value="Leucine-rich Repeat Variant"/>
    <property type="match status" value="3"/>
</dbReference>
<reference evidence="8 9" key="1">
    <citation type="submission" date="2015-09" db="EMBL/GenBank/DDBJ databases">
        <title>Atta colombica WGS genome.</title>
        <authorList>
            <person name="Nygaard S."/>
            <person name="Hu H."/>
            <person name="Boomsma J."/>
            <person name="Zhang G."/>
        </authorList>
    </citation>
    <scope>NUCLEOTIDE SEQUENCE [LARGE SCALE GENOMIC DNA]</scope>
    <source>
        <strain evidence="8">Treedump-2</strain>
        <tissue evidence="8">Whole body</tissue>
    </source>
</reference>
<keyword evidence="3" id="KW-0677">Repeat</keyword>
<dbReference type="PROSITE" id="PS50096">
    <property type="entry name" value="IQ"/>
    <property type="match status" value="1"/>
</dbReference>
<proteinExistence type="predicted"/>
<dbReference type="PANTHER" id="PTHR23346:SF19">
    <property type="entry name" value="PROTEASOME ADAPTER AND SCAFFOLD PROTEIN ECM29"/>
    <property type="match status" value="1"/>
</dbReference>
<evidence type="ECO:0000256" key="3">
    <source>
        <dbReference type="ARBA" id="ARBA00022737"/>
    </source>
</evidence>
<dbReference type="Pfam" id="PF24492">
    <property type="entry name" value="HEAT_ECM29"/>
    <property type="match status" value="1"/>
</dbReference>
<sequence length="1716" mass="192905">MAAATDELILLERVFLRLGSAETDEQLQASVCKFLPPVLLKLSSGQEGVRKKVMELLIHINKRIKSRPQVQLPVEALLLQYQDPSASSFVINFTIIYIKLGYPRMELNKQAELVPSVLNAIEGKPLSHQDSLMLIIMPALGHINIPADPDKRASLLGLQDKPYVAKQLINFMLDILLLPYGSVGQTENQQGSGQTIDWSQFTVPPGLSDYAFKRVIGESPPTAEQLEQIKLGIVKFLAGGFFPDTDILIHLIVAAADTRFSIANMADLELKKMIGTLDWSSMQLAAPLYTLFLGTDALATQKEVKPEMKRLPASTRIRLKLLQYLCRVTKAGFIIPPCIQVIFDSLYGKNTNAKLKSLALQFTSNIVQHCSLVPLTRVAGVILNGMIKLISEGDDMHKPMAYTVIGQLGQRIPSLINKDLSLLHNLFDTLVSVRVLLFIILILIYNPCGDNKHEISTEAMKALYGVVHKNEDDQQISSKIMLPEFVKLVSYIYSKMQSRMPAASSGRNTDKHVLPYSIVTFSEIISYFRICLARSANIPARNEPLQHPCEHTPLIGRYLEKLYKDQPEILNNYLDMILLLSHSSADQISLNALLEVFGSVPHYIIKSYEKELPWLCSLLTSAKHDVRQLAAKIYAVITGYLPRNEFEKYVSSIMNIMNRKNLEAQHGALMALTYMMERNLIQQRNGNKEDLCNWTTYNDIVKAICTYLRDNAILLMDAAIQAIGILGKAYSLPLPAEGDNELNKKAIVETLFSVLSNAKLNTKMKEKAALSLGYLCVGECFPHTVDIANKIIATVKEVHKYSDELLVHVLNELFNIYKVPHPNSRQQDVSLKAVCVWLFALLKYNVQRECIKERLSTIHHAFIDFLSDDSDIVQDIASKGLSLVHINSKQEEREALVSNILDQFTQGRRTVQQVTADTKLFEEGQLGKSPSGGNLSTYREICSLATELQKPELVYYFMHLANHNAIWTSKKGAAFGFAAIANIARDELNKYLPNIIPRLYRYQFDPTPKIQQSMVSIWRAVVPSTSKAIEQYHKEILTDVTNNLTNNEWRVRISCCNALADLLRSNVQFDFAECGPELWKKLFRVMDDIHEGTRLAATNATKILSKVCIRHCDSSHGNAGKEVIQAILPVLLDIGIAHVVDAVRSISLQTVSQLVSTAGILLKPSLVNLIPSLLETIGESENPKLSYLSNVCGATTETQEAIDNLRANVARSHYASDTITKCIQYIDVDVLKELMPKVIDLIKFSVGFGTKIACSHFLILLSTHLKIELQPYSAKILSALLNGLLDRNTAVRKNNAISIGHIVGSAKDSSLDKLFNTLNTWYLEREDDAIRLAIGQALQSINNYNQEKLKNYQKIVIPLAFFAMHAEKVPGNESTVELWTDFWNEITPGTEAGIMQNLPAITNILHTTLKSASWTTKVQAANAVHTIALKSGHNIDTDDRNTLLKILINGLHGRTWNGKERLLNALAMLACNSKEALNADTALLDTVVVTLHRESKKENAEYRRHALQAFAMVLHELDIDRFTETYEIVQEILIKVSDKNNDEEDTAEENRKKKENNIKLQETIYEVLGKAWPSIKETQDKYCIEFVTHCQKVLPNSTRSVQVTILTALNLFVDRLVLLKINKTEMSLKDKKLLDHIGDSLNKILSYCINISKFTKIRKEALNIVLSLARKMRETHNDEQLDKMTRLLKELLPDLTKDNQPEIRTRVTDIKEMLKI</sequence>
<evidence type="ECO:0000259" key="6">
    <source>
        <dbReference type="Pfam" id="PF23702"/>
    </source>
</evidence>
<keyword evidence="9" id="KW-1185">Reference proteome</keyword>
<dbReference type="Proteomes" id="UP000078540">
    <property type="component" value="Unassembled WGS sequence"/>
</dbReference>
<dbReference type="SUPFAM" id="SSF48371">
    <property type="entry name" value="ARM repeat"/>
    <property type="match status" value="3"/>
</dbReference>
<comment type="subcellular location">
    <subcellularLocation>
        <location evidence="1">Cytoplasm</location>
    </subcellularLocation>
</comment>
<dbReference type="GO" id="GO:0005634">
    <property type="term" value="C:nucleus"/>
    <property type="evidence" value="ECO:0007669"/>
    <property type="project" value="TreeGrafter"/>
</dbReference>
<dbReference type="GO" id="GO:0043248">
    <property type="term" value="P:proteasome assembly"/>
    <property type="evidence" value="ECO:0007669"/>
    <property type="project" value="InterPro"/>
</dbReference>
<dbReference type="InterPro" id="IPR011989">
    <property type="entry name" value="ARM-like"/>
</dbReference>
<keyword evidence="2" id="KW-0963">Cytoplasm</keyword>
<dbReference type="InterPro" id="IPR055443">
    <property type="entry name" value="HEAT_ECM29"/>
</dbReference>
<evidence type="ECO:0000256" key="4">
    <source>
        <dbReference type="ARBA" id="ARBA00022942"/>
    </source>
</evidence>
<dbReference type="PANTHER" id="PTHR23346">
    <property type="entry name" value="TRANSLATIONAL ACTIVATOR GCN1-RELATED"/>
    <property type="match status" value="1"/>
</dbReference>
<evidence type="ECO:0000259" key="7">
    <source>
        <dbReference type="Pfam" id="PF24492"/>
    </source>
</evidence>
<evidence type="ECO:0000313" key="9">
    <source>
        <dbReference type="Proteomes" id="UP000078540"/>
    </source>
</evidence>
<dbReference type="Pfam" id="PF23731">
    <property type="entry name" value="ARM_ECM29_C"/>
    <property type="match status" value="1"/>
</dbReference>
<keyword evidence="4 8" id="KW-0647">Proteasome</keyword>
<feature type="domain" description="ECM29 ARM-like repeats" evidence="6">
    <location>
        <begin position="535"/>
        <end position="724"/>
    </location>
</feature>